<keyword evidence="7" id="KW-0560">Oxidoreductase</keyword>
<gene>
    <name evidence="13" type="ORF">SAMN04488082_11013</name>
</gene>
<dbReference type="EMBL" id="FORX01000010">
    <property type="protein sequence ID" value="SFJ93438.1"/>
    <property type="molecule type" value="Genomic_DNA"/>
</dbReference>
<dbReference type="InterPro" id="IPR017900">
    <property type="entry name" value="4Fe4S_Fe_S_CS"/>
</dbReference>
<evidence type="ECO:0000256" key="8">
    <source>
        <dbReference type="ARBA" id="ARBA00023004"/>
    </source>
</evidence>
<evidence type="ECO:0000256" key="3">
    <source>
        <dbReference type="ARBA" id="ARBA00022630"/>
    </source>
</evidence>
<dbReference type="STRING" id="52560.SAMN04488082_11013"/>
<dbReference type="Gene3D" id="3.30.70.2740">
    <property type="match status" value="1"/>
</dbReference>
<keyword evidence="9" id="KW-0411">Iron-sulfur</keyword>
<dbReference type="GO" id="GO:0071949">
    <property type="term" value="F:FAD binding"/>
    <property type="evidence" value="ECO:0007669"/>
    <property type="project" value="InterPro"/>
</dbReference>
<dbReference type="Proteomes" id="UP000198635">
    <property type="component" value="Unassembled WGS sequence"/>
</dbReference>
<dbReference type="PROSITE" id="PS51379">
    <property type="entry name" value="4FE4S_FER_2"/>
    <property type="match status" value="1"/>
</dbReference>
<dbReference type="GO" id="GO:0008720">
    <property type="term" value="F:D-lactate dehydrogenase (NAD+) activity"/>
    <property type="evidence" value="ECO:0007669"/>
    <property type="project" value="TreeGrafter"/>
</dbReference>
<keyword evidence="3" id="KW-0285">Flavoprotein</keyword>
<name>A0A1I3VDJ7_9BACT</name>
<dbReference type="InterPro" id="IPR017896">
    <property type="entry name" value="4Fe4S_Fe-S-bd"/>
</dbReference>
<feature type="domain" description="FAD-binding PCMH-type" evidence="12">
    <location>
        <begin position="39"/>
        <end position="267"/>
    </location>
</feature>
<organism evidence="13 14">
    <name type="scientific">Desulfomicrobium apsheronum</name>
    <dbReference type="NCBI Taxonomy" id="52560"/>
    <lineage>
        <taxon>Bacteria</taxon>
        <taxon>Pseudomonadati</taxon>
        <taxon>Thermodesulfobacteriota</taxon>
        <taxon>Desulfovibrionia</taxon>
        <taxon>Desulfovibrionales</taxon>
        <taxon>Desulfomicrobiaceae</taxon>
        <taxon>Desulfomicrobium</taxon>
    </lineage>
</organism>
<dbReference type="Gene3D" id="3.30.465.10">
    <property type="match status" value="1"/>
</dbReference>
<dbReference type="InterPro" id="IPR036318">
    <property type="entry name" value="FAD-bd_PCMH-like_sf"/>
</dbReference>
<dbReference type="InterPro" id="IPR016171">
    <property type="entry name" value="Vanillyl_alc_oxidase_C-sub2"/>
</dbReference>
<dbReference type="SUPFAM" id="SSF55103">
    <property type="entry name" value="FAD-linked oxidases, C-terminal domain"/>
    <property type="match status" value="1"/>
</dbReference>
<dbReference type="PANTHER" id="PTHR11748">
    <property type="entry name" value="D-LACTATE DEHYDROGENASE"/>
    <property type="match status" value="1"/>
</dbReference>
<dbReference type="InterPro" id="IPR009051">
    <property type="entry name" value="Helical_ferredxn"/>
</dbReference>
<keyword evidence="8" id="KW-0408">Iron</keyword>
<keyword evidence="5" id="KW-0274">FAD</keyword>
<dbReference type="GO" id="GO:0051536">
    <property type="term" value="F:iron-sulfur cluster binding"/>
    <property type="evidence" value="ECO:0007669"/>
    <property type="project" value="UniProtKB-KW"/>
</dbReference>
<dbReference type="Pfam" id="PF02754">
    <property type="entry name" value="CCG"/>
    <property type="match status" value="2"/>
</dbReference>
<dbReference type="OrthoDB" id="9811557at2"/>
<evidence type="ECO:0000313" key="14">
    <source>
        <dbReference type="Proteomes" id="UP000198635"/>
    </source>
</evidence>
<dbReference type="SUPFAM" id="SSF56176">
    <property type="entry name" value="FAD-binding/transporter-associated domain-like"/>
    <property type="match status" value="1"/>
</dbReference>
<evidence type="ECO:0000256" key="9">
    <source>
        <dbReference type="ARBA" id="ARBA00023014"/>
    </source>
</evidence>
<dbReference type="GO" id="GO:1903457">
    <property type="term" value="P:lactate catabolic process"/>
    <property type="evidence" value="ECO:0007669"/>
    <property type="project" value="TreeGrafter"/>
</dbReference>
<evidence type="ECO:0000256" key="1">
    <source>
        <dbReference type="ARBA" id="ARBA00001974"/>
    </source>
</evidence>
<dbReference type="Pfam" id="PF13183">
    <property type="entry name" value="Fer4_8"/>
    <property type="match status" value="1"/>
</dbReference>
<dbReference type="Gene3D" id="1.10.45.10">
    <property type="entry name" value="Vanillyl-alcohol Oxidase, Chain A, domain 4"/>
    <property type="match status" value="1"/>
</dbReference>
<evidence type="ECO:0000256" key="10">
    <source>
        <dbReference type="ARBA" id="ARBA00038897"/>
    </source>
</evidence>
<evidence type="ECO:0000256" key="4">
    <source>
        <dbReference type="ARBA" id="ARBA00022723"/>
    </source>
</evidence>
<protein>
    <recommendedName>
        <fullName evidence="10">D-lactate dehydrogenase (cytochrome)</fullName>
        <ecNumber evidence="10">1.1.2.4</ecNumber>
    </recommendedName>
</protein>
<evidence type="ECO:0000256" key="2">
    <source>
        <dbReference type="ARBA" id="ARBA00008000"/>
    </source>
</evidence>
<dbReference type="PANTHER" id="PTHR11748:SF111">
    <property type="entry name" value="D-LACTATE DEHYDROGENASE, MITOCHONDRIAL-RELATED"/>
    <property type="match status" value="1"/>
</dbReference>
<dbReference type="Gene3D" id="3.30.70.2190">
    <property type="match status" value="1"/>
</dbReference>
<sequence length="937" mass="103388">MLDSKYRAFHKAVAAFVPIARIITDPLRLLAYGTDASFYRLVPKIVINVESEDEVARILRLAYKSRIPVTFRAAGTSLSGQAVTDSVLIRLGEGWLGCRVYDQARRIDLEPGIIGAHANRTLAPFGKKIGPDPASIDSCKIGGILANNASGMCCGVAENSYQTLEELRLILVDGTILDTGDDESKRRFTEKHPEIVNGLADLRNRVMAAPELEARIRHKFKIKNTTGYSLNALVDFEDPFDILKHLLVGSEGTLAFISKVTYRTVTEHAHKASALMLFPDIRTACEATIILKKQPVAAVELMDRPALRSVQDKDGMPPYLKELSDSAAALLVETRAEDTAGLDAQIETIRAALEGVKMVRDIEFTPLPQEFAKLWNIRKGLFPAVGSVRATGTTVIIEDVAFPIERLADATLELQGLLEKYGYSEAIIFGHALEGNLHFVFTQDFGDPREIERYSKLMDDVATMVVDKYDGSLKAEHGTGRNMAPFVEMEWGQDAYRLMQDVKRIFDPLTLLNPGVILNPDPKAHLKDLKPLPAAHELVDKCIECGFCEPICPSKHITLTPRQRITSWREIQRLKGKPEHKAELAKLLKAYGYQGDGTCATDGLCGTRCPVGIDTGKMTKALRAESATIRQKKAADWIGEHFAGVARTVSGVLQVVDAVHAVTGTKFMDVSSETLHRMTGKRVPRWNERMPGGISRIRREKVNADNPLKVVYFPSCIARNMGPSRCEKIRPLPETTVRVLRKAGYEVIFPENMAALCCGQAFESKGFVAQADVKSAQLEEALLAASQNGALPVLCDTSPCLKRMQEVLDPRLKMFDPSVFVLEHLHDKLTFIQQDRRVALHVTCTSRKLGLEGKLVELARKCVTKVVVPEDIFCCGFAGDKGFSVPELNASALKTLAEKVEDCTEGYSTSRTCEIGLALHGGIPYRNILYLVDECTA</sequence>
<evidence type="ECO:0000259" key="11">
    <source>
        <dbReference type="PROSITE" id="PS51379"/>
    </source>
</evidence>
<dbReference type="PROSITE" id="PS00198">
    <property type="entry name" value="4FE4S_FER_1"/>
    <property type="match status" value="1"/>
</dbReference>
<evidence type="ECO:0000256" key="6">
    <source>
        <dbReference type="ARBA" id="ARBA00022946"/>
    </source>
</evidence>
<proteinExistence type="inferred from homology"/>
<dbReference type="Gene3D" id="1.10.1060.10">
    <property type="entry name" value="Alpha-helical ferredoxin"/>
    <property type="match status" value="1"/>
</dbReference>
<dbReference type="AlphaFoldDB" id="A0A1I3VDJ7"/>
<dbReference type="Gene3D" id="3.30.43.10">
    <property type="entry name" value="Uridine Diphospho-n-acetylenolpyruvylglucosamine Reductase, domain 2"/>
    <property type="match status" value="1"/>
</dbReference>
<dbReference type="Pfam" id="PF01565">
    <property type="entry name" value="FAD_binding_4"/>
    <property type="match status" value="1"/>
</dbReference>
<dbReference type="InterPro" id="IPR016169">
    <property type="entry name" value="FAD-bd_PCMH_sub2"/>
</dbReference>
<dbReference type="EC" id="1.1.2.4" evidence="10"/>
<accession>A0A1I3VDJ7</accession>
<dbReference type="InterPro" id="IPR006094">
    <property type="entry name" value="Oxid_FAD_bind_N"/>
</dbReference>
<reference evidence="14" key="1">
    <citation type="submission" date="2016-10" db="EMBL/GenBank/DDBJ databases">
        <authorList>
            <person name="Varghese N."/>
            <person name="Submissions S."/>
        </authorList>
    </citation>
    <scope>NUCLEOTIDE SEQUENCE [LARGE SCALE GENOMIC DNA]</scope>
    <source>
        <strain evidence="14">DSM 5918</strain>
    </source>
</reference>
<keyword evidence="14" id="KW-1185">Reference proteome</keyword>
<comment type="similarity">
    <text evidence="2">Belongs to the FAD-binding oxidoreductase/transferase type 4 family.</text>
</comment>
<dbReference type="PROSITE" id="PS51387">
    <property type="entry name" value="FAD_PCMH"/>
    <property type="match status" value="1"/>
</dbReference>
<evidence type="ECO:0000256" key="7">
    <source>
        <dbReference type="ARBA" id="ARBA00023002"/>
    </source>
</evidence>
<evidence type="ECO:0000256" key="5">
    <source>
        <dbReference type="ARBA" id="ARBA00022827"/>
    </source>
</evidence>
<keyword evidence="4" id="KW-0479">Metal-binding</keyword>
<dbReference type="InterPro" id="IPR004113">
    <property type="entry name" value="FAD-bd_oxidored_4_C"/>
</dbReference>
<dbReference type="SUPFAM" id="SSF46548">
    <property type="entry name" value="alpha-helical ferredoxin"/>
    <property type="match status" value="1"/>
</dbReference>
<dbReference type="InterPro" id="IPR016167">
    <property type="entry name" value="FAD-bd_PCMH_sub1"/>
</dbReference>
<feature type="domain" description="4Fe-4S ferredoxin-type" evidence="11">
    <location>
        <begin position="531"/>
        <end position="562"/>
    </location>
</feature>
<keyword evidence="6" id="KW-0809">Transit peptide</keyword>
<dbReference type="InterPro" id="IPR016166">
    <property type="entry name" value="FAD-bd_PCMH"/>
</dbReference>
<comment type="cofactor">
    <cofactor evidence="1">
        <name>FAD</name>
        <dbReference type="ChEBI" id="CHEBI:57692"/>
    </cofactor>
</comment>
<dbReference type="InterPro" id="IPR004017">
    <property type="entry name" value="Cys_rich_dom"/>
</dbReference>
<dbReference type="Pfam" id="PF02913">
    <property type="entry name" value="FAD-oxidase_C"/>
    <property type="match status" value="1"/>
</dbReference>
<evidence type="ECO:0000259" key="12">
    <source>
        <dbReference type="PROSITE" id="PS51387"/>
    </source>
</evidence>
<dbReference type="GO" id="GO:0046872">
    <property type="term" value="F:metal ion binding"/>
    <property type="evidence" value="ECO:0007669"/>
    <property type="project" value="UniProtKB-KW"/>
</dbReference>
<dbReference type="RefSeq" id="WP_092375131.1">
    <property type="nucleotide sequence ID" value="NZ_FORX01000010.1"/>
</dbReference>
<dbReference type="InterPro" id="IPR016164">
    <property type="entry name" value="FAD-linked_Oxase-like_C"/>
</dbReference>
<evidence type="ECO:0000313" key="13">
    <source>
        <dbReference type="EMBL" id="SFJ93438.1"/>
    </source>
</evidence>
<dbReference type="GO" id="GO:0004458">
    <property type="term" value="F:D-lactate dehydrogenase (cytochrome) activity"/>
    <property type="evidence" value="ECO:0007669"/>
    <property type="project" value="UniProtKB-EC"/>
</dbReference>